<dbReference type="PRINTS" id="PR01438">
    <property type="entry name" value="UNVRSLSTRESS"/>
</dbReference>
<dbReference type="InterPro" id="IPR006016">
    <property type="entry name" value="UspA"/>
</dbReference>
<dbReference type="Proteomes" id="UP000199109">
    <property type="component" value="Unassembled WGS sequence"/>
</dbReference>
<evidence type="ECO:0000313" key="3">
    <source>
        <dbReference type="EMBL" id="SDE48622.1"/>
    </source>
</evidence>
<dbReference type="AlphaFoldDB" id="A0A1G7DAP4"/>
<dbReference type="STRING" id="641691.SAMN05421636_105241"/>
<proteinExistence type="inferred from homology"/>
<protein>
    <submittedName>
        <fullName evidence="3">Nucleotide-binding universal stress protein, UspA family</fullName>
    </submittedName>
</protein>
<accession>A0A1G7DAP4</accession>
<dbReference type="PANTHER" id="PTHR46268">
    <property type="entry name" value="STRESS RESPONSE PROTEIN NHAX"/>
    <property type="match status" value="1"/>
</dbReference>
<evidence type="ECO:0000313" key="4">
    <source>
        <dbReference type="Proteomes" id="UP000199109"/>
    </source>
</evidence>
<evidence type="ECO:0000256" key="1">
    <source>
        <dbReference type="ARBA" id="ARBA00008791"/>
    </source>
</evidence>
<name>A0A1G7DAP4_9FLAO</name>
<comment type="similarity">
    <text evidence="1">Belongs to the universal stress protein A family.</text>
</comment>
<keyword evidence="4" id="KW-1185">Reference proteome</keyword>
<dbReference type="SUPFAM" id="SSF52402">
    <property type="entry name" value="Adenine nucleotide alpha hydrolases-like"/>
    <property type="match status" value="2"/>
</dbReference>
<dbReference type="PANTHER" id="PTHR46268:SF6">
    <property type="entry name" value="UNIVERSAL STRESS PROTEIN UP12"/>
    <property type="match status" value="1"/>
</dbReference>
<reference evidence="3 4" key="1">
    <citation type="submission" date="2016-10" db="EMBL/GenBank/DDBJ databases">
        <authorList>
            <person name="de Groot N.N."/>
        </authorList>
    </citation>
    <scope>NUCLEOTIDE SEQUENCE [LARGE SCALE GENOMIC DNA]</scope>
    <source>
        <strain evidence="3 4">DSM 23421</strain>
    </source>
</reference>
<dbReference type="OrthoDB" id="9788959at2"/>
<organism evidence="3 4">
    <name type="scientific">Pricia antarctica</name>
    <dbReference type="NCBI Taxonomy" id="641691"/>
    <lineage>
        <taxon>Bacteria</taxon>
        <taxon>Pseudomonadati</taxon>
        <taxon>Bacteroidota</taxon>
        <taxon>Flavobacteriia</taxon>
        <taxon>Flavobacteriales</taxon>
        <taxon>Flavobacteriaceae</taxon>
        <taxon>Pricia</taxon>
    </lineage>
</organism>
<gene>
    <name evidence="3" type="ORF">SAMN05421636_105241</name>
</gene>
<dbReference type="Pfam" id="PF00582">
    <property type="entry name" value="Usp"/>
    <property type="match status" value="1"/>
</dbReference>
<evidence type="ECO:0000259" key="2">
    <source>
        <dbReference type="Pfam" id="PF00582"/>
    </source>
</evidence>
<sequence length="268" mass="30801">MKKILLPTDFSDNAQKAIDYALYLFEKETCTFYLLHAYFNVPSATGNKMTAKEDLKQLAQTLEAKNNSKHLFKTIMETDSVINLVNRTVINKGVDFVFMGTKGSSAMREILIGGNTTDVLKHLVFCPVVTVPEGHDHGLPEEIVFATDFKHRFEKHELVPLIILTKIWNSRLTVVHVHTEKELNDDQKQNKELLKQGLKPIKSKFMEIKMEDTIAGTLRNFEREKTEIGLLALLRTRHGYFQKLLREPVVRNMAFRTEVPFMVLPIVE</sequence>
<dbReference type="InterPro" id="IPR006015">
    <property type="entry name" value="Universal_stress_UspA"/>
</dbReference>
<dbReference type="Gene3D" id="3.40.50.12370">
    <property type="match status" value="1"/>
</dbReference>
<dbReference type="EMBL" id="FNAO01000005">
    <property type="protein sequence ID" value="SDE48622.1"/>
    <property type="molecule type" value="Genomic_DNA"/>
</dbReference>
<dbReference type="CDD" id="cd00293">
    <property type="entry name" value="USP-like"/>
    <property type="match status" value="1"/>
</dbReference>
<feature type="domain" description="UspA" evidence="2">
    <location>
        <begin position="1"/>
        <end position="132"/>
    </location>
</feature>
<dbReference type="RefSeq" id="WP_091868650.1">
    <property type="nucleotide sequence ID" value="NZ_FNAO01000005.1"/>
</dbReference>